<evidence type="ECO:0000313" key="2">
    <source>
        <dbReference type="Proteomes" id="UP000005025"/>
    </source>
</evidence>
<evidence type="ECO:0000313" key="1">
    <source>
        <dbReference type="EMBL" id="EHO53710.1"/>
    </source>
</evidence>
<dbReference type="STRING" id="797516.HMPREF9104_00455"/>
<organism evidence="1 2">
    <name type="scientific">Lentilactobacillus kisonensis F0435</name>
    <dbReference type="NCBI Taxonomy" id="797516"/>
    <lineage>
        <taxon>Bacteria</taxon>
        <taxon>Bacillati</taxon>
        <taxon>Bacillota</taxon>
        <taxon>Bacilli</taxon>
        <taxon>Lactobacillales</taxon>
        <taxon>Lactobacillaceae</taxon>
        <taxon>Lentilactobacillus</taxon>
    </lineage>
</organism>
<proteinExistence type="predicted"/>
<dbReference type="Proteomes" id="UP000005025">
    <property type="component" value="Unassembled WGS sequence"/>
</dbReference>
<comment type="caution">
    <text evidence="1">The sequence shown here is derived from an EMBL/GenBank/DDBJ whole genome shotgun (WGS) entry which is preliminary data.</text>
</comment>
<dbReference type="PATRIC" id="fig|797516.3.peg.412"/>
<gene>
    <name evidence="1" type="ORF">HMPREF9104_00455</name>
</gene>
<evidence type="ECO:0008006" key="3">
    <source>
        <dbReference type="Google" id="ProtNLM"/>
    </source>
</evidence>
<sequence>MKAIKIVQIIDSSHVIINVGDNDGIKEGQMFRIIGKESKKVIDPDTKKELGSLQNIKAHIVAQTVYKGMTLCSSVPETTNITSMPAMFNRTTYPDLNVDPDEITGGIQSADKQIRIGDEVVEDLGQ</sequence>
<name>H1LCZ1_9LACO</name>
<dbReference type="EMBL" id="AGRJ01000046">
    <property type="protein sequence ID" value="EHO53710.1"/>
    <property type="molecule type" value="Genomic_DNA"/>
</dbReference>
<dbReference type="AlphaFoldDB" id="H1LCZ1"/>
<reference evidence="1 2" key="1">
    <citation type="submission" date="2011-09" db="EMBL/GenBank/DDBJ databases">
        <authorList>
            <person name="Weinstock G."/>
            <person name="Sodergren E."/>
            <person name="Clifton S."/>
            <person name="Fulton L."/>
            <person name="Fulton B."/>
            <person name="Courtney L."/>
            <person name="Fronick C."/>
            <person name="Harrison M."/>
            <person name="Strong C."/>
            <person name="Farmer C."/>
            <person name="Delahaunty K."/>
            <person name="Markovic C."/>
            <person name="Hall O."/>
            <person name="Minx P."/>
            <person name="Tomlinson C."/>
            <person name="Mitreva M."/>
            <person name="Hou S."/>
            <person name="Chen J."/>
            <person name="Wollam A."/>
            <person name="Pepin K.H."/>
            <person name="Johnson M."/>
            <person name="Bhonagiri V."/>
            <person name="Zhang X."/>
            <person name="Suruliraj S."/>
            <person name="Warren W."/>
            <person name="Chinwalla A."/>
            <person name="Mardis E.R."/>
            <person name="Wilson R.K."/>
        </authorList>
    </citation>
    <scope>NUCLEOTIDE SEQUENCE [LARGE SCALE GENOMIC DNA]</scope>
    <source>
        <strain evidence="1 2">F0435</strain>
    </source>
</reference>
<dbReference type="HOGENOM" id="CLU_1978696_0_0_9"/>
<dbReference type="OrthoDB" id="2327863at2"/>
<protein>
    <recommendedName>
        <fullName evidence="3">Flagellar assembly protein T C-terminal domain-containing protein</fullName>
    </recommendedName>
</protein>
<dbReference type="RefSeq" id="WP_008855648.1">
    <property type="nucleotide sequence ID" value="NZ_JH591006.1"/>
</dbReference>
<accession>H1LCZ1</accession>